<evidence type="ECO:0000256" key="3">
    <source>
        <dbReference type="ARBA" id="ARBA00022692"/>
    </source>
</evidence>
<keyword evidence="8" id="KW-1185">Reference proteome</keyword>
<dbReference type="InterPro" id="IPR030923">
    <property type="entry name" value="LptG"/>
</dbReference>
<dbReference type="GO" id="GO:0015920">
    <property type="term" value="P:lipopolysaccharide transport"/>
    <property type="evidence" value="ECO:0007669"/>
    <property type="project" value="TreeGrafter"/>
</dbReference>
<evidence type="ECO:0000256" key="5">
    <source>
        <dbReference type="ARBA" id="ARBA00023136"/>
    </source>
</evidence>
<dbReference type="Pfam" id="PF03739">
    <property type="entry name" value="LptF_LptG"/>
    <property type="match status" value="1"/>
</dbReference>
<reference evidence="7 8" key="1">
    <citation type="journal article" date="2009" name="Environ. Microbiol.">
        <title>Genome sequence of Desulfobacterium autotrophicum HRM2, a marine sulfate reducer oxidizing organic carbon completely to carbon dioxide.</title>
        <authorList>
            <person name="Strittmatter A.W."/>
            <person name="Liesegang H."/>
            <person name="Rabus R."/>
            <person name="Decker I."/>
            <person name="Amann J."/>
            <person name="Andres S."/>
            <person name="Henne A."/>
            <person name="Fricke W.F."/>
            <person name="Martinez-Arias R."/>
            <person name="Bartels D."/>
            <person name="Goesmann A."/>
            <person name="Krause L."/>
            <person name="Puehler A."/>
            <person name="Klenk H.P."/>
            <person name="Richter M."/>
            <person name="Schuler M."/>
            <person name="Gloeckner F.O."/>
            <person name="Meyerdierks A."/>
            <person name="Gottschalk G."/>
            <person name="Amann R."/>
        </authorList>
    </citation>
    <scope>NUCLEOTIDE SEQUENCE [LARGE SCALE GENOMIC DNA]</scope>
    <source>
        <strain evidence="8">ATCC 43914 / DSM 3382 / HRM2</strain>
    </source>
</reference>
<evidence type="ECO:0000313" key="8">
    <source>
        <dbReference type="Proteomes" id="UP000000442"/>
    </source>
</evidence>
<feature type="transmembrane region" description="Helical" evidence="6">
    <location>
        <begin position="99"/>
        <end position="118"/>
    </location>
</feature>
<dbReference type="HOGENOM" id="CLU_028799_3_2_7"/>
<evidence type="ECO:0000313" key="7">
    <source>
        <dbReference type="EMBL" id="ACN14912.1"/>
    </source>
</evidence>
<protein>
    <submittedName>
        <fullName evidence="7">Permease</fullName>
    </submittedName>
</protein>
<proteinExistence type="predicted"/>
<feature type="transmembrane region" description="Helical" evidence="6">
    <location>
        <begin position="277"/>
        <end position="299"/>
    </location>
</feature>
<dbReference type="KEGG" id="dat:HRM2_18100"/>
<accession>C0QBQ0</accession>
<comment type="subcellular location">
    <subcellularLocation>
        <location evidence="1">Cell membrane</location>
        <topology evidence="1">Multi-pass membrane protein</topology>
    </subcellularLocation>
</comment>
<organism evidence="7 8">
    <name type="scientific">Desulforapulum autotrophicum (strain ATCC 43914 / DSM 3382 / VKM B-1955 / HRM2)</name>
    <name type="common">Desulfobacterium autotrophicum</name>
    <dbReference type="NCBI Taxonomy" id="177437"/>
    <lineage>
        <taxon>Bacteria</taxon>
        <taxon>Pseudomonadati</taxon>
        <taxon>Thermodesulfobacteriota</taxon>
        <taxon>Desulfobacteria</taxon>
        <taxon>Desulfobacterales</taxon>
        <taxon>Desulfobacteraceae</taxon>
        <taxon>Desulforapulum</taxon>
    </lineage>
</organism>
<dbReference type="GO" id="GO:0055085">
    <property type="term" value="P:transmembrane transport"/>
    <property type="evidence" value="ECO:0007669"/>
    <property type="project" value="InterPro"/>
</dbReference>
<evidence type="ECO:0000256" key="1">
    <source>
        <dbReference type="ARBA" id="ARBA00004651"/>
    </source>
</evidence>
<feature type="transmembrane region" description="Helical" evidence="6">
    <location>
        <begin position="12"/>
        <end position="33"/>
    </location>
</feature>
<evidence type="ECO:0000256" key="6">
    <source>
        <dbReference type="SAM" id="Phobius"/>
    </source>
</evidence>
<feature type="transmembrane region" description="Helical" evidence="6">
    <location>
        <begin position="53"/>
        <end position="79"/>
    </location>
</feature>
<dbReference type="NCBIfam" id="TIGR04408">
    <property type="entry name" value="LptG_lptG"/>
    <property type="match status" value="1"/>
</dbReference>
<dbReference type="AlphaFoldDB" id="C0QBQ0"/>
<dbReference type="eggNOG" id="COG0795">
    <property type="taxonomic scope" value="Bacteria"/>
</dbReference>
<keyword evidence="4 6" id="KW-1133">Transmembrane helix</keyword>
<dbReference type="OrthoDB" id="9783403at2"/>
<dbReference type="PANTHER" id="PTHR33529">
    <property type="entry name" value="SLR0882 PROTEIN-RELATED"/>
    <property type="match status" value="1"/>
</dbReference>
<feature type="transmembrane region" description="Helical" evidence="6">
    <location>
        <begin position="305"/>
        <end position="324"/>
    </location>
</feature>
<keyword evidence="3 6" id="KW-0812">Transmembrane</keyword>
<dbReference type="RefSeq" id="WP_015903698.1">
    <property type="nucleotide sequence ID" value="NC_012108.1"/>
</dbReference>
<name>C0QBQ0_DESAH</name>
<dbReference type="InterPro" id="IPR005495">
    <property type="entry name" value="LptG/LptF_permease"/>
</dbReference>
<evidence type="ECO:0000256" key="2">
    <source>
        <dbReference type="ARBA" id="ARBA00022475"/>
    </source>
</evidence>
<dbReference type="GO" id="GO:0043190">
    <property type="term" value="C:ATP-binding cassette (ABC) transporter complex"/>
    <property type="evidence" value="ECO:0007669"/>
    <property type="project" value="InterPro"/>
</dbReference>
<keyword evidence="2" id="KW-1003">Cell membrane</keyword>
<dbReference type="EMBL" id="CP001087">
    <property type="protein sequence ID" value="ACN14912.1"/>
    <property type="molecule type" value="Genomic_DNA"/>
</dbReference>
<dbReference type="Proteomes" id="UP000000442">
    <property type="component" value="Chromosome"/>
</dbReference>
<dbReference type="STRING" id="177437.HRM2_18100"/>
<sequence length="359" mass="40150">MSILHRYWLKEFTRFFAIVQMLLLCIFLAVDYLSNMEKFLRSNFSLIQGLGYILLKIPFMFVQFTPAGVVLATIVVFSLMNRNNELLALKGSGVSVYHLLKPVVLVGVILAMTMIFLGETIVPYTMAKANHIRSSTLKKNKKIYATWENIWIRDGNKIIHINYFNPADNSISGITITSFGADFKIATRVDAENGRFDSGQWQLSNVLEQNNPGDEHNADIQFYDHKAFALDVEPADLKTVAKKTDQMSIQELKAYIHKIENEGYDATHYIVDFWAKIAFPIICLVMALVGAGAGMLSAAKENMPLGIALGIGVAFCYWVVHGFCTSLGYGGMIPPFLSAWTADLIFICLTTIFLVTVNV</sequence>
<feature type="transmembrane region" description="Helical" evidence="6">
    <location>
        <begin position="336"/>
        <end position="357"/>
    </location>
</feature>
<gene>
    <name evidence="7" type="ordered locus">HRM2_18100</name>
</gene>
<dbReference type="PANTHER" id="PTHR33529:SF6">
    <property type="entry name" value="YJGP_YJGQ FAMILY PERMEASE"/>
    <property type="match status" value="1"/>
</dbReference>
<keyword evidence="5 6" id="KW-0472">Membrane</keyword>
<evidence type="ECO:0000256" key="4">
    <source>
        <dbReference type="ARBA" id="ARBA00022989"/>
    </source>
</evidence>